<organism evidence="1 2">
    <name type="scientific">Crucibulum laeve</name>
    <dbReference type="NCBI Taxonomy" id="68775"/>
    <lineage>
        <taxon>Eukaryota</taxon>
        <taxon>Fungi</taxon>
        <taxon>Dikarya</taxon>
        <taxon>Basidiomycota</taxon>
        <taxon>Agaricomycotina</taxon>
        <taxon>Agaricomycetes</taxon>
        <taxon>Agaricomycetidae</taxon>
        <taxon>Agaricales</taxon>
        <taxon>Agaricineae</taxon>
        <taxon>Nidulariaceae</taxon>
        <taxon>Crucibulum</taxon>
    </lineage>
</organism>
<proteinExistence type="predicted"/>
<protein>
    <submittedName>
        <fullName evidence="1">Uncharacterized protein</fullName>
    </submittedName>
</protein>
<reference evidence="1 2" key="1">
    <citation type="journal article" date="2019" name="Nat. Ecol. Evol.">
        <title>Megaphylogeny resolves global patterns of mushroom evolution.</title>
        <authorList>
            <person name="Varga T."/>
            <person name="Krizsan K."/>
            <person name="Foldi C."/>
            <person name="Dima B."/>
            <person name="Sanchez-Garcia M."/>
            <person name="Sanchez-Ramirez S."/>
            <person name="Szollosi G.J."/>
            <person name="Szarkandi J.G."/>
            <person name="Papp V."/>
            <person name="Albert L."/>
            <person name="Andreopoulos W."/>
            <person name="Angelini C."/>
            <person name="Antonin V."/>
            <person name="Barry K.W."/>
            <person name="Bougher N.L."/>
            <person name="Buchanan P."/>
            <person name="Buyck B."/>
            <person name="Bense V."/>
            <person name="Catcheside P."/>
            <person name="Chovatia M."/>
            <person name="Cooper J."/>
            <person name="Damon W."/>
            <person name="Desjardin D."/>
            <person name="Finy P."/>
            <person name="Geml J."/>
            <person name="Haridas S."/>
            <person name="Hughes K."/>
            <person name="Justo A."/>
            <person name="Karasinski D."/>
            <person name="Kautmanova I."/>
            <person name="Kiss B."/>
            <person name="Kocsube S."/>
            <person name="Kotiranta H."/>
            <person name="LaButti K.M."/>
            <person name="Lechner B.E."/>
            <person name="Liimatainen K."/>
            <person name="Lipzen A."/>
            <person name="Lukacs Z."/>
            <person name="Mihaltcheva S."/>
            <person name="Morgado L.N."/>
            <person name="Niskanen T."/>
            <person name="Noordeloos M.E."/>
            <person name="Ohm R.A."/>
            <person name="Ortiz-Santana B."/>
            <person name="Ovrebo C."/>
            <person name="Racz N."/>
            <person name="Riley R."/>
            <person name="Savchenko A."/>
            <person name="Shiryaev A."/>
            <person name="Soop K."/>
            <person name="Spirin V."/>
            <person name="Szebenyi C."/>
            <person name="Tomsovsky M."/>
            <person name="Tulloss R.E."/>
            <person name="Uehling J."/>
            <person name="Grigoriev I.V."/>
            <person name="Vagvolgyi C."/>
            <person name="Papp T."/>
            <person name="Martin F.M."/>
            <person name="Miettinen O."/>
            <person name="Hibbett D.S."/>
            <person name="Nagy L.G."/>
        </authorList>
    </citation>
    <scope>NUCLEOTIDE SEQUENCE [LARGE SCALE GENOMIC DNA]</scope>
    <source>
        <strain evidence="1 2">CBS 166.37</strain>
    </source>
</reference>
<accession>A0A5C3MGM8</accession>
<dbReference type="EMBL" id="ML213591">
    <property type="protein sequence ID" value="TFK43058.1"/>
    <property type="molecule type" value="Genomic_DNA"/>
</dbReference>
<name>A0A5C3MGM8_9AGAR</name>
<evidence type="ECO:0000313" key="1">
    <source>
        <dbReference type="EMBL" id="TFK43058.1"/>
    </source>
</evidence>
<dbReference type="AlphaFoldDB" id="A0A5C3MGM8"/>
<keyword evidence="2" id="KW-1185">Reference proteome</keyword>
<gene>
    <name evidence="1" type="ORF">BDQ12DRAFT_163318</name>
</gene>
<evidence type="ECO:0000313" key="2">
    <source>
        <dbReference type="Proteomes" id="UP000308652"/>
    </source>
</evidence>
<dbReference type="Proteomes" id="UP000308652">
    <property type="component" value="Unassembled WGS sequence"/>
</dbReference>
<sequence>MACPRLVAARGTHMVVHRPRRIARPRTAGARRAAIRSFLLLLQTSYDRCPALPFPSSRWAALKIPVRLRTRPCRQIMICSIGLHRRFSLLISVCDFTYLHLHSGSIRSPVVIIYSLLAYSLPDFLG</sequence>